<dbReference type="FunFam" id="3.20.20.70:FF:000138">
    <property type="entry name" value="NADPH dehydrogenase 1"/>
    <property type="match status" value="1"/>
</dbReference>
<protein>
    <recommendedName>
        <fullName evidence="1">NADH:flavin oxidoreductase/NADH oxidase N-terminal domain-containing protein</fullName>
    </recommendedName>
</protein>
<dbReference type="EMBL" id="KL198104">
    <property type="protein sequence ID" value="KDQ07582.1"/>
    <property type="molecule type" value="Genomic_DNA"/>
</dbReference>
<evidence type="ECO:0000259" key="1">
    <source>
        <dbReference type="Pfam" id="PF00724"/>
    </source>
</evidence>
<dbReference type="InterPro" id="IPR013785">
    <property type="entry name" value="Aldolase_TIM"/>
</dbReference>
<feature type="domain" description="NADH:flavin oxidoreductase/NADH oxidase N-terminal" evidence="1">
    <location>
        <begin position="46"/>
        <end position="372"/>
    </location>
</feature>
<dbReference type="InterPro" id="IPR001155">
    <property type="entry name" value="OxRdtase_FMN_N"/>
</dbReference>
<dbReference type="STRING" id="930990.A0A067M6S3"/>
<sequence>MSATIGQLAYKMASSRHAAPSSIQLHSVFAIPLKDTTTPMPSTSPKLFQPLQVGEMNLQHRVVMAPLTRYRADDQHVHSDIGLEHYTQRASTPGTLLITEGTLISKEAGGYANSPGIYTEDQIAAWKKIVDSVHARGSFIYLQIIAMGRAARPEVVADETLDFVAPSAIPLPNDENIPRPLTTSDVKRYIESFGQAAHNAVFGAGFDGVEIHGANGYLVDQFIQDVSNQRTDEYGGSIENRSRFALDVIKAVTDAVGESRTAIRFSPWSTFQGMRMADPVPTYTHIVNSIRDQYPNLAYLHFVESLESNGSAEESNEFARKLWQPRPFFSAGLYDANSGFKAAEDKDVVVVYGRWFISNPDLPLRLKYGVPLTPFNPSTFYLRGPAMSEGYTDYPFAKDYTAREIQVAA</sequence>
<dbReference type="InterPro" id="IPR045247">
    <property type="entry name" value="Oye-like"/>
</dbReference>
<dbReference type="OrthoDB" id="276546at2759"/>
<dbReference type="GO" id="GO:0010181">
    <property type="term" value="F:FMN binding"/>
    <property type="evidence" value="ECO:0007669"/>
    <property type="project" value="InterPro"/>
</dbReference>
<dbReference type="AlphaFoldDB" id="A0A067M6S3"/>
<proteinExistence type="predicted"/>
<dbReference type="FunCoup" id="A0A067M6S3">
    <property type="interactions" value="249"/>
</dbReference>
<evidence type="ECO:0000313" key="2">
    <source>
        <dbReference type="EMBL" id="KDQ07582.1"/>
    </source>
</evidence>
<accession>A0A067M6S3</accession>
<evidence type="ECO:0000313" key="3">
    <source>
        <dbReference type="Proteomes" id="UP000027195"/>
    </source>
</evidence>
<dbReference type="HOGENOM" id="CLU_012153_0_0_1"/>
<dbReference type="GO" id="GO:0003959">
    <property type="term" value="F:NADPH dehydrogenase activity"/>
    <property type="evidence" value="ECO:0007669"/>
    <property type="project" value="TreeGrafter"/>
</dbReference>
<dbReference type="PANTHER" id="PTHR22893:SF91">
    <property type="entry name" value="NADPH DEHYDROGENASE 2-RELATED"/>
    <property type="match status" value="1"/>
</dbReference>
<dbReference type="SUPFAM" id="SSF51395">
    <property type="entry name" value="FMN-linked oxidoreductases"/>
    <property type="match status" value="1"/>
</dbReference>
<reference evidence="3" key="1">
    <citation type="journal article" date="2014" name="Proc. Natl. Acad. Sci. U.S.A.">
        <title>Extensive sampling of basidiomycete genomes demonstrates inadequacy of the white-rot/brown-rot paradigm for wood decay fungi.</title>
        <authorList>
            <person name="Riley R."/>
            <person name="Salamov A.A."/>
            <person name="Brown D.W."/>
            <person name="Nagy L.G."/>
            <person name="Floudas D."/>
            <person name="Held B.W."/>
            <person name="Levasseur A."/>
            <person name="Lombard V."/>
            <person name="Morin E."/>
            <person name="Otillar R."/>
            <person name="Lindquist E.A."/>
            <person name="Sun H."/>
            <person name="LaButti K.M."/>
            <person name="Schmutz J."/>
            <person name="Jabbour D."/>
            <person name="Luo H."/>
            <person name="Baker S.E."/>
            <person name="Pisabarro A.G."/>
            <person name="Walton J.D."/>
            <person name="Blanchette R.A."/>
            <person name="Henrissat B."/>
            <person name="Martin F."/>
            <person name="Cullen D."/>
            <person name="Hibbett D.S."/>
            <person name="Grigoriev I.V."/>
        </authorList>
    </citation>
    <scope>NUCLEOTIDE SEQUENCE [LARGE SCALE GENOMIC DNA]</scope>
    <source>
        <strain evidence="3">FD-172 SS1</strain>
    </source>
</reference>
<dbReference type="InParanoid" id="A0A067M6S3"/>
<dbReference type="CDD" id="cd02933">
    <property type="entry name" value="OYE_like_FMN"/>
    <property type="match status" value="1"/>
</dbReference>
<dbReference type="Gene3D" id="3.20.20.70">
    <property type="entry name" value="Aldolase class I"/>
    <property type="match status" value="1"/>
</dbReference>
<dbReference type="Proteomes" id="UP000027195">
    <property type="component" value="Unassembled WGS sequence"/>
</dbReference>
<dbReference type="Pfam" id="PF00724">
    <property type="entry name" value="Oxidored_FMN"/>
    <property type="match status" value="1"/>
</dbReference>
<name>A0A067M6S3_BOTB1</name>
<dbReference type="PANTHER" id="PTHR22893">
    <property type="entry name" value="NADH OXIDOREDUCTASE-RELATED"/>
    <property type="match status" value="1"/>
</dbReference>
<organism evidence="2 3">
    <name type="scientific">Botryobasidium botryosum (strain FD-172 SS1)</name>
    <dbReference type="NCBI Taxonomy" id="930990"/>
    <lineage>
        <taxon>Eukaryota</taxon>
        <taxon>Fungi</taxon>
        <taxon>Dikarya</taxon>
        <taxon>Basidiomycota</taxon>
        <taxon>Agaricomycotina</taxon>
        <taxon>Agaricomycetes</taxon>
        <taxon>Cantharellales</taxon>
        <taxon>Botryobasidiaceae</taxon>
        <taxon>Botryobasidium</taxon>
    </lineage>
</organism>
<gene>
    <name evidence="2" type="ORF">BOTBODRAFT_38665</name>
</gene>
<keyword evidence="3" id="KW-1185">Reference proteome</keyword>